<dbReference type="EMBL" id="CP056775">
    <property type="protein sequence ID" value="QRR01544.1"/>
    <property type="molecule type" value="Genomic_DNA"/>
</dbReference>
<evidence type="ECO:0000313" key="3">
    <source>
        <dbReference type="Proteomes" id="UP000612680"/>
    </source>
</evidence>
<dbReference type="InterPro" id="IPR043519">
    <property type="entry name" value="NT_sf"/>
</dbReference>
<reference evidence="2 3" key="1">
    <citation type="submission" date="2020-06" db="EMBL/GenBank/DDBJ databases">
        <title>Dyadobacter sandarakinus sp. nov., isolated from the soil of the Arctic Yellow River Station.</title>
        <authorList>
            <person name="Zhang Y."/>
            <person name="Peng F."/>
        </authorList>
    </citation>
    <scope>NUCLEOTIDE SEQUENCE [LARGE SCALE GENOMIC DNA]</scope>
    <source>
        <strain evidence="2 3">Q3-56</strain>
    </source>
</reference>
<accession>A0ABX7I6M7</accession>
<dbReference type="InterPro" id="IPR007842">
    <property type="entry name" value="HEPN_dom"/>
</dbReference>
<dbReference type="Pfam" id="PF05168">
    <property type="entry name" value="HEPN"/>
    <property type="match status" value="1"/>
</dbReference>
<feature type="domain" description="HEPN" evidence="1">
    <location>
        <begin position="158"/>
        <end position="278"/>
    </location>
</feature>
<dbReference type="RefSeq" id="WP_204663998.1">
    <property type="nucleotide sequence ID" value="NZ_CP056775.1"/>
</dbReference>
<dbReference type="PANTHER" id="PTHR33933:SF1">
    <property type="entry name" value="PROTEIN ADENYLYLTRANSFERASE MNTA-RELATED"/>
    <property type="match status" value="1"/>
</dbReference>
<dbReference type="SMART" id="SM00748">
    <property type="entry name" value="HEPN"/>
    <property type="match status" value="1"/>
</dbReference>
<dbReference type="Gene3D" id="1.20.120.330">
    <property type="entry name" value="Nucleotidyltransferases domain 2"/>
    <property type="match status" value="1"/>
</dbReference>
<organism evidence="2 3">
    <name type="scientific">Dyadobacter sandarakinus</name>
    <dbReference type="NCBI Taxonomy" id="2747268"/>
    <lineage>
        <taxon>Bacteria</taxon>
        <taxon>Pseudomonadati</taxon>
        <taxon>Bacteroidota</taxon>
        <taxon>Cytophagia</taxon>
        <taxon>Cytophagales</taxon>
        <taxon>Spirosomataceae</taxon>
        <taxon>Dyadobacter</taxon>
    </lineage>
</organism>
<proteinExistence type="predicted"/>
<dbReference type="PANTHER" id="PTHR33933">
    <property type="entry name" value="NUCLEOTIDYLTRANSFERASE"/>
    <property type="match status" value="1"/>
</dbReference>
<dbReference type="InterPro" id="IPR041633">
    <property type="entry name" value="Polbeta"/>
</dbReference>
<dbReference type="InterPro" id="IPR052548">
    <property type="entry name" value="Type_VII_TA_antitoxin"/>
</dbReference>
<keyword evidence="3" id="KW-1185">Reference proteome</keyword>
<dbReference type="SUPFAM" id="SSF81301">
    <property type="entry name" value="Nucleotidyltransferase"/>
    <property type="match status" value="1"/>
</dbReference>
<evidence type="ECO:0000259" key="1">
    <source>
        <dbReference type="PROSITE" id="PS50910"/>
    </source>
</evidence>
<dbReference type="CDD" id="cd05403">
    <property type="entry name" value="NT_KNTase_like"/>
    <property type="match status" value="1"/>
</dbReference>
<dbReference type="Proteomes" id="UP000612680">
    <property type="component" value="Chromosome"/>
</dbReference>
<evidence type="ECO:0000313" key="2">
    <source>
        <dbReference type="EMBL" id="QRR01544.1"/>
    </source>
</evidence>
<dbReference type="Gene3D" id="3.30.460.10">
    <property type="entry name" value="Beta Polymerase, domain 2"/>
    <property type="match status" value="1"/>
</dbReference>
<protein>
    <submittedName>
        <fullName evidence="2">HEPN domain-containing protein</fullName>
    </submittedName>
</protein>
<sequence>MKTSLFHLPQNKQDQLRALTQIVLDKVAAEMIILFGSYARGDWVEDYQEKYEYVSDFDILIVTKDKNSAKQVKKSRELEEELMANEEITRTSIIYHSIGFVNDKIERNYYFFVDILKEGVMLFDSGKFTLSEPKDLNPTQRVEKSTEEFEHWFKSALHFLEAYEIFVTKGETDVDYYKISAFQLHQATERFYAAILLVFTDYKPRIHDIEILGNQVVKQHAELASVFPMYTEEEKRLFLLLKKAYIDARYNRNYKIEKSELEFLGSRVALLRDLTERICRERIRLLGPEFYPKS</sequence>
<name>A0ABX7I6M7_9BACT</name>
<dbReference type="Pfam" id="PF18765">
    <property type="entry name" value="Polbeta"/>
    <property type="match status" value="1"/>
</dbReference>
<gene>
    <name evidence="2" type="ORF">HWI92_11820</name>
</gene>
<dbReference type="PROSITE" id="PS50910">
    <property type="entry name" value="HEPN"/>
    <property type="match status" value="1"/>
</dbReference>
<dbReference type="SUPFAM" id="SSF81593">
    <property type="entry name" value="Nucleotidyltransferase substrate binding subunit/domain"/>
    <property type="match status" value="1"/>
</dbReference>